<dbReference type="GO" id="GO:0005886">
    <property type="term" value="C:plasma membrane"/>
    <property type="evidence" value="ECO:0007669"/>
    <property type="project" value="UniProtKB-SubCell"/>
</dbReference>
<dbReference type="InterPro" id="IPR005171">
    <property type="entry name" value="Cyt_c_oxidase_su4_prok"/>
</dbReference>
<dbReference type="Pfam" id="PF03626">
    <property type="entry name" value="COX4_pro"/>
    <property type="match status" value="1"/>
</dbReference>
<organism evidence="7 8">
    <name type="scientific">Geodia barretti</name>
    <name type="common">Barrett's horny sponge</name>
    <dbReference type="NCBI Taxonomy" id="519541"/>
    <lineage>
        <taxon>Eukaryota</taxon>
        <taxon>Metazoa</taxon>
        <taxon>Porifera</taxon>
        <taxon>Demospongiae</taxon>
        <taxon>Heteroscleromorpha</taxon>
        <taxon>Tetractinellida</taxon>
        <taxon>Astrophorina</taxon>
        <taxon>Geodiidae</taxon>
        <taxon>Geodia</taxon>
    </lineage>
</organism>
<evidence type="ECO:0000256" key="1">
    <source>
        <dbReference type="ARBA" id="ARBA00004651"/>
    </source>
</evidence>
<feature type="transmembrane region" description="Helical" evidence="6">
    <location>
        <begin position="287"/>
        <end position="306"/>
    </location>
</feature>
<evidence type="ECO:0000256" key="3">
    <source>
        <dbReference type="ARBA" id="ARBA00022692"/>
    </source>
</evidence>
<comment type="caution">
    <text evidence="7">The sequence shown here is derived from an EMBL/GenBank/DDBJ whole genome shotgun (WGS) entry which is preliminary data.</text>
</comment>
<keyword evidence="4 6" id="KW-1133">Transmembrane helix</keyword>
<evidence type="ECO:0000256" key="4">
    <source>
        <dbReference type="ARBA" id="ARBA00022989"/>
    </source>
</evidence>
<evidence type="ECO:0000313" key="7">
    <source>
        <dbReference type="EMBL" id="CAI8045189.1"/>
    </source>
</evidence>
<feature type="transmembrane region" description="Helical" evidence="6">
    <location>
        <begin position="184"/>
        <end position="204"/>
    </location>
</feature>
<evidence type="ECO:0000256" key="2">
    <source>
        <dbReference type="ARBA" id="ARBA00022475"/>
    </source>
</evidence>
<keyword evidence="5 6" id="KW-0472">Membrane</keyword>
<feature type="transmembrane region" description="Helical" evidence="6">
    <location>
        <begin position="150"/>
        <end position="172"/>
    </location>
</feature>
<feature type="transmembrane region" description="Helical" evidence="6">
    <location>
        <begin position="216"/>
        <end position="237"/>
    </location>
</feature>
<dbReference type="EMBL" id="CASHTH010003456">
    <property type="protein sequence ID" value="CAI8045189.1"/>
    <property type="molecule type" value="Genomic_DNA"/>
</dbReference>
<feature type="transmembrane region" description="Helical" evidence="6">
    <location>
        <begin position="418"/>
        <end position="439"/>
    </location>
</feature>
<feature type="transmembrane region" description="Helical" evidence="6">
    <location>
        <begin position="257"/>
        <end position="275"/>
    </location>
</feature>
<accession>A0AA35X5P8</accession>
<dbReference type="Proteomes" id="UP001174909">
    <property type="component" value="Unassembled WGS sequence"/>
</dbReference>
<feature type="transmembrane region" description="Helical" evidence="6">
    <location>
        <begin position="51"/>
        <end position="73"/>
    </location>
</feature>
<dbReference type="InterPro" id="IPR019108">
    <property type="entry name" value="Caa3_assmbl_CtaG-rel"/>
</dbReference>
<keyword evidence="8" id="KW-1185">Reference proteome</keyword>
<feature type="transmembrane region" description="Helical" evidence="6">
    <location>
        <begin position="335"/>
        <end position="357"/>
    </location>
</feature>
<keyword evidence="3 6" id="KW-0812">Transmembrane</keyword>
<feature type="transmembrane region" description="Helical" evidence="6">
    <location>
        <begin position="24"/>
        <end position="44"/>
    </location>
</feature>
<keyword evidence="2" id="KW-1003">Cell membrane</keyword>
<protein>
    <submittedName>
        <fullName evidence="7">Protein CtaG</fullName>
    </submittedName>
</protein>
<name>A0AA35X5P8_GEOBA</name>
<proteinExistence type="predicted"/>
<dbReference type="AlphaFoldDB" id="A0AA35X5P8"/>
<sequence length="445" mass="50276">MAHGPNDENTHSTVDTGHPTAFTYFKVAMILAALTAVEVGVFYVEGLRHAIIPVLVVLSGTKFALVAMFYMHLRYDAKLFSGLFVGGSGWPSGRRLEDKVEESIRPIWTHWHGHVEVVLGLALLEGAYLFGVGPLRERWNLADEVDPKKIATFTAGVLVIFFSLLSPLHILGDHYLFSAHMTQHVLLTLVAPPLLILGTPDWLIRPLLRPNLSFYVWRFVTRPVVAVLVFNLVFALWHVPDLYNLSVTVHAVHVTEHLLFIGAAMLMWWPLTSSMPELPRLPYSLQMVYLFVLSITQIFVFVFVTFSKQPLYEWYVKAPQIWVISPLVDQQIGGIIMKVGGSILFLTLIVVAFFKWYNDEERRTKDEKRRRGPRMNTEKRRFWDAIWIPAAAVFSVGLYALGMGAIFTTIYVNTALKAWGVIILGVMLVVGVPLVAAYLERKMGS</sequence>
<evidence type="ECO:0000256" key="6">
    <source>
        <dbReference type="SAM" id="Phobius"/>
    </source>
</evidence>
<feature type="transmembrane region" description="Helical" evidence="6">
    <location>
        <begin position="385"/>
        <end position="412"/>
    </location>
</feature>
<evidence type="ECO:0000313" key="8">
    <source>
        <dbReference type="Proteomes" id="UP001174909"/>
    </source>
</evidence>
<dbReference type="Pfam" id="PF09678">
    <property type="entry name" value="Caa3_CtaG"/>
    <property type="match status" value="1"/>
</dbReference>
<comment type="subcellular location">
    <subcellularLocation>
        <location evidence="1">Cell membrane</location>
        <topology evidence="1">Multi-pass membrane protein</topology>
    </subcellularLocation>
</comment>
<gene>
    <name evidence="7" type="ORF">GBAR_LOCUS25011</name>
</gene>
<reference evidence="7" key="1">
    <citation type="submission" date="2023-03" db="EMBL/GenBank/DDBJ databases">
        <authorList>
            <person name="Steffen K."/>
            <person name="Cardenas P."/>
        </authorList>
    </citation>
    <scope>NUCLEOTIDE SEQUENCE</scope>
</reference>
<evidence type="ECO:0000256" key="5">
    <source>
        <dbReference type="ARBA" id="ARBA00023136"/>
    </source>
</evidence>